<keyword evidence="1" id="KW-1133">Transmembrane helix</keyword>
<dbReference type="Pfam" id="PF00149">
    <property type="entry name" value="Metallophos"/>
    <property type="match status" value="1"/>
</dbReference>
<feature type="transmembrane region" description="Helical" evidence="1">
    <location>
        <begin position="6"/>
        <end position="24"/>
    </location>
</feature>
<keyword evidence="1" id="KW-0472">Membrane</keyword>
<dbReference type="CDD" id="cd07385">
    <property type="entry name" value="MPP_YkuE_C"/>
    <property type="match status" value="1"/>
</dbReference>
<dbReference type="PANTHER" id="PTHR31302:SF0">
    <property type="entry name" value="TRANSMEMBRANE PROTEIN WITH METALLOPHOSPHOESTERASE DOMAIN"/>
    <property type="match status" value="1"/>
</dbReference>
<reference evidence="3" key="2">
    <citation type="submission" date="2021-04" db="EMBL/GenBank/DDBJ databases">
        <authorList>
            <person name="Gilroy R."/>
        </authorList>
    </citation>
    <scope>NUCLEOTIDE SEQUENCE</scope>
    <source>
        <strain evidence="3">ChiSxjej1B13-11762</strain>
    </source>
</reference>
<evidence type="ECO:0000259" key="2">
    <source>
        <dbReference type="Pfam" id="PF00149"/>
    </source>
</evidence>
<feature type="domain" description="Calcineurin-like phosphoesterase" evidence="2">
    <location>
        <begin position="152"/>
        <end position="335"/>
    </location>
</feature>
<reference evidence="3" key="1">
    <citation type="journal article" date="2021" name="PeerJ">
        <title>Extensive microbial diversity within the chicken gut microbiome revealed by metagenomics and culture.</title>
        <authorList>
            <person name="Gilroy R."/>
            <person name="Ravi A."/>
            <person name="Getino M."/>
            <person name="Pursley I."/>
            <person name="Horton D.L."/>
            <person name="Alikhan N.F."/>
            <person name="Baker D."/>
            <person name="Gharbi K."/>
            <person name="Hall N."/>
            <person name="Watson M."/>
            <person name="Adriaenssens E.M."/>
            <person name="Foster-Nyarko E."/>
            <person name="Jarju S."/>
            <person name="Secka A."/>
            <person name="Antonio M."/>
            <person name="Oren A."/>
            <person name="Chaudhuri R.R."/>
            <person name="La Ragione R."/>
            <person name="Hildebrand F."/>
            <person name="Pallen M.J."/>
        </authorList>
    </citation>
    <scope>NUCLEOTIDE SEQUENCE</scope>
    <source>
        <strain evidence="3">ChiSxjej1B13-11762</strain>
    </source>
</reference>
<dbReference type="Proteomes" id="UP000824263">
    <property type="component" value="Unassembled WGS sequence"/>
</dbReference>
<evidence type="ECO:0000313" key="4">
    <source>
        <dbReference type="Proteomes" id="UP000824263"/>
    </source>
</evidence>
<accession>A0A9D1UEF4</accession>
<dbReference type="AlphaFoldDB" id="A0A9D1UEF4"/>
<dbReference type="InterPro" id="IPR004843">
    <property type="entry name" value="Calcineurin-like_PHP"/>
</dbReference>
<feature type="transmembrane region" description="Helical" evidence="1">
    <location>
        <begin position="70"/>
        <end position="95"/>
    </location>
</feature>
<feature type="transmembrane region" description="Helical" evidence="1">
    <location>
        <begin position="36"/>
        <end position="58"/>
    </location>
</feature>
<dbReference type="SUPFAM" id="SSF56300">
    <property type="entry name" value="Metallo-dependent phosphatases"/>
    <property type="match status" value="1"/>
</dbReference>
<dbReference type="EMBL" id="DXGF01000141">
    <property type="protein sequence ID" value="HIW84283.1"/>
    <property type="molecule type" value="Genomic_DNA"/>
</dbReference>
<evidence type="ECO:0000313" key="3">
    <source>
        <dbReference type="EMBL" id="HIW84283.1"/>
    </source>
</evidence>
<gene>
    <name evidence="3" type="ORF">H9873_08170</name>
</gene>
<organism evidence="3 4">
    <name type="scientific">Candidatus Dorea gallistercoris</name>
    <dbReference type="NCBI Taxonomy" id="2838542"/>
    <lineage>
        <taxon>Bacteria</taxon>
        <taxon>Bacillati</taxon>
        <taxon>Bacillota</taxon>
        <taxon>Clostridia</taxon>
        <taxon>Lachnospirales</taxon>
        <taxon>Lachnospiraceae</taxon>
        <taxon>Dorea</taxon>
    </lineage>
</organism>
<dbReference type="InterPro" id="IPR051158">
    <property type="entry name" value="Metallophosphoesterase_sf"/>
</dbReference>
<name>A0A9D1UEF4_9FIRM</name>
<dbReference type="PANTHER" id="PTHR31302">
    <property type="entry name" value="TRANSMEMBRANE PROTEIN WITH METALLOPHOSPHOESTERASE DOMAIN-RELATED"/>
    <property type="match status" value="1"/>
</dbReference>
<evidence type="ECO:0000256" key="1">
    <source>
        <dbReference type="SAM" id="Phobius"/>
    </source>
</evidence>
<dbReference type="InterPro" id="IPR029052">
    <property type="entry name" value="Metallo-depent_PP-like"/>
</dbReference>
<keyword evidence="1" id="KW-0812">Transmembrane</keyword>
<dbReference type="Gene3D" id="3.60.21.10">
    <property type="match status" value="1"/>
</dbReference>
<feature type="transmembrane region" description="Helical" evidence="1">
    <location>
        <begin position="107"/>
        <end position="128"/>
    </location>
</feature>
<comment type="caution">
    <text evidence="3">The sequence shown here is derived from an EMBL/GenBank/DDBJ whole genome shotgun (WGS) entry which is preliminary data.</text>
</comment>
<protein>
    <submittedName>
        <fullName evidence="3">Metallophosphoesterase</fullName>
    </submittedName>
</protein>
<proteinExistence type="predicted"/>
<sequence length="396" mass="44709">MIAVFLAPLYLLFNAYIFRWLIRWMSSCTHHFQKPWLQGLVLAVYGFLALSILLAFFWPARWLKSLSNLWFGTICYIFLVVVAADIIRLILKYLVKIPTETLSSRKVFVLVGSVCILLILSLTAYGYIHARQIQTTSYQVDIDKPCKDLKSLRIVLAADLHLGYNMGEAQIKQMVEKINAQKADLVVIAGDFFDNDFDAVKDPGKIAGILRRIDSRYGVYACYGNHDIQEKILAGFTFPSDEKKVSDPRMDAFLEDSGIQLLQDESVLIDDSFYLIGRADRERPGRGIDKRMTPEELTEDMDKTKPILVVDHEPDELSELAAAGVDLDLSGHTHDGQLFPANLVVRFFWENSYGYLEKDGMHNIVTSGVGIFGPNMRVGTKSEICVIDCQLGPCTF</sequence>
<dbReference type="GO" id="GO:0016787">
    <property type="term" value="F:hydrolase activity"/>
    <property type="evidence" value="ECO:0007669"/>
    <property type="project" value="InterPro"/>
</dbReference>